<dbReference type="GO" id="GO:0043565">
    <property type="term" value="F:sequence-specific DNA binding"/>
    <property type="evidence" value="ECO:0007669"/>
    <property type="project" value="InterPro"/>
</dbReference>
<keyword evidence="2" id="KW-0238">DNA-binding</keyword>
<name>A0A351E3S5_9BACT</name>
<accession>A0A351E3S5</accession>
<feature type="domain" description="HTH araC/xylS-type" evidence="4">
    <location>
        <begin position="65"/>
        <end position="143"/>
    </location>
</feature>
<evidence type="ECO:0000256" key="3">
    <source>
        <dbReference type="ARBA" id="ARBA00023163"/>
    </source>
</evidence>
<dbReference type="PROSITE" id="PS01124">
    <property type="entry name" value="HTH_ARAC_FAMILY_2"/>
    <property type="match status" value="1"/>
</dbReference>
<dbReference type="AlphaFoldDB" id="A0A351E3S5"/>
<dbReference type="SMART" id="SM00342">
    <property type="entry name" value="HTH_ARAC"/>
    <property type="match status" value="1"/>
</dbReference>
<comment type="caution">
    <text evidence="6">The sequence shown here is derived from an EMBL/GenBank/DDBJ whole genome shotgun (WGS) entry which is preliminary data.</text>
</comment>
<dbReference type="EMBL" id="WNDA01000002">
    <property type="protein sequence ID" value="MTU67856.1"/>
    <property type="molecule type" value="Genomic_DNA"/>
</dbReference>
<dbReference type="GeneID" id="49203724"/>
<dbReference type="InterPro" id="IPR009057">
    <property type="entry name" value="Homeodomain-like_sf"/>
</dbReference>
<sequence length="148" mass="17077">MDTKYPLYTPKDIFISFCGREATEAERWQGVQSGIIFHKRTGNEFLDLFASMVHHYMNHDPVFYAKKLGVSRVDLSGCLRVLTGVTTDEWLEAYRWVAIRDVLLHTDWPLGEVATKMGYSSVKTFSRAFIERVGIPPSHWRAKYKGND</sequence>
<reference evidence="5" key="3">
    <citation type="submission" date="2022-01" db="EMBL/GenBank/DDBJ databases">
        <title>Novel bile acid biosynthetic pathways are enriched in the microbiome of centenarians.</title>
        <authorList>
            <person name="Sato Y."/>
            <person name="Atarashi K."/>
            <person name="Plichta R.D."/>
            <person name="Arai Y."/>
            <person name="Sasajima S."/>
            <person name="Kearney M.S."/>
            <person name="Suda W."/>
            <person name="Takeshita K."/>
            <person name="Sasaki T."/>
            <person name="Okamoto S."/>
            <person name="Skelly N.A."/>
            <person name="Okamura Y."/>
            <person name="Vlamakis H."/>
            <person name="Li Y."/>
            <person name="Tanoue T."/>
            <person name="Takei H."/>
            <person name="Nittono H."/>
            <person name="Narushima S."/>
            <person name="Irie J."/>
            <person name="Itoh H."/>
            <person name="Moriya K."/>
            <person name="Sugiura Y."/>
            <person name="Suematsu M."/>
            <person name="Moritoki N."/>
            <person name="Shibata S."/>
            <person name="Littman R.D."/>
            <person name="Fischbach A.M."/>
            <person name="Uwamino Y."/>
            <person name="Inoue T."/>
            <person name="Honda A."/>
            <person name="Hattori M."/>
            <person name="Murai T."/>
            <person name="Xavier J.R."/>
            <person name="Hirose N."/>
            <person name="Honda K."/>
        </authorList>
    </citation>
    <scope>NUCLEOTIDE SEQUENCE</scope>
    <source>
        <strain evidence="5">CE91-St3</strain>
    </source>
</reference>
<dbReference type="PANTHER" id="PTHR43280:SF2">
    <property type="entry name" value="HTH-TYPE TRANSCRIPTIONAL REGULATOR EXSA"/>
    <property type="match status" value="1"/>
</dbReference>
<evidence type="ECO:0000313" key="9">
    <source>
        <dbReference type="Proteomes" id="UP000448908"/>
    </source>
</evidence>
<reference evidence="7 8" key="1">
    <citation type="submission" date="2018-08" db="EMBL/GenBank/DDBJ databases">
        <title>A genome reference for cultivated species of the human gut microbiota.</title>
        <authorList>
            <person name="Zou Y."/>
            <person name="Xue W."/>
            <person name="Luo G."/>
        </authorList>
    </citation>
    <scope>NUCLEOTIDE SEQUENCE [LARGE SCALE GENOMIC DNA]</scope>
    <source>
        <strain evidence="7 8">AM34-17</strain>
    </source>
</reference>
<dbReference type="SUPFAM" id="SSF46689">
    <property type="entry name" value="Homeodomain-like"/>
    <property type="match status" value="1"/>
</dbReference>
<reference evidence="6 9" key="2">
    <citation type="journal article" date="2019" name="Nat. Med.">
        <title>A library of human gut bacterial isolates paired with longitudinal multiomics data enables mechanistic microbiome research.</title>
        <authorList>
            <person name="Poyet M."/>
            <person name="Groussin M."/>
            <person name="Gibbons S.M."/>
            <person name="Avila-Pacheco J."/>
            <person name="Jiang X."/>
            <person name="Kearney S.M."/>
            <person name="Perrotta A.R."/>
            <person name="Berdy B."/>
            <person name="Zhao S."/>
            <person name="Lieberman T.D."/>
            <person name="Swanson P.K."/>
            <person name="Smith M."/>
            <person name="Roesemann S."/>
            <person name="Alexander J.E."/>
            <person name="Rich S.A."/>
            <person name="Livny J."/>
            <person name="Vlamakis H."/>
            <person name="Clish C."/>
            <person name="Bullock K."/>
            <person name="Deik A."/>
            <person name="Scott J."/>
            <person name="Pierce K.A."/>
            <person name="Xavier R.J."/>
            <person name="Alm E.J."/>
        </authorList>
    </citation>
    <scope>NUCLEOTIDE SEQUENCE [LARGE SCALE GENOMIC DNA]</scope>
    <source>
        <strain evidence="6 9">BIOML-A16</strain>
    </source>
</reference>
<proteinExistence type="predicted"/>
<dbReference type="Proteomes" id="UP000448908">
    <property type="component" value="Unassembled WGS sequence"/>
</dbReference>
<dbReference type="Pfam" id="PF12833">
    <property type="entry name" value="HTH_18"/>
    <property type="match status" value="1"/>
</dbReference>
<evidence type="ECO:0000313" key="7">
    <source>
        <dbReference type="EMBL" id="RHC89420.1"/>
    </source>
</evidence>
<protein>
    <submittedName>
        <fullName evidence="7">AraC family transcriptional regulator</fullName>
    </submittedName>
    <submittedName>
        <fullName evidence="6">Helix-turn-helix domain-containing protein</fullName>
    </submittedName>
</protein>
<evidence type="ECO:0000313" key="5">
    <source>
        <dbReference type="EMBL" id="GKH72487.1"/>
    </source>
</evidence>
<evidence type="ECO:0000259" key="4">
    <source>
        <dbReference type="PROSITE" id="PS01124"/>
    </source>
</evidence>
<dbReference type="PANTHER" id="PTHR43280">
    <property type="entry name" value="ARAC-FAMILY TRANSCRIPTIONAL REGULATOR"/>
    <property type="match status" value="1"/>
</dbReference>
<dbReference type="Proteomes" id="UP001055114">
    <property type="component" value="Unassembled WGS sequence"/>
</dbReference>
<organism evidence="6 9">
    <name type="scientific">Parabacteroides merdae</name>
    <dbReference type="NCBI Taxonomy" id="46503"/>
    <lineage>
        <taxon>Bacteria</taxon>
        <taxon>Pseudomonadati</taxon>
        <taxon>Bacteroidota</taxon>
        <taxon>Bacteroidia</taxon>
        <taxon>Bacteroidales</taxon>
        <taxon>Tannerellaceae</taxon>
        <taxon>Parabacteroides</taxon>
    </lineage>
</organism>
<gene>
    <name evidence="5" type="ORF">CE91St3_23500</name>
    <name evidence="7" type="ORF">DW828_02380</name>
    <name evidence="6" type="ORF">GMD92_01865</name>
</gene>
<evidence type="ECO:0000313" key="8">
    <source>
        <dbReference type="Proteomes" id="UP000286260"/>
    </source>
</evidence>
<dbReference type="GO" id="GO:0003700">
    <property type="term" value="F:DNA-binding transcription factor activity"/>
    <property type="evidence" value="ECO:0007669"/>
    <property type="project" value="InterPro"/>
</dbReference>
<dbReference type="EMBL" id="BQNZ01000002">
    <property type="protein sequence ID" value="GKH72487.1"/>
    <property type="molecule type" value="Genomic_DNA"/>
</dbReference>
<evidence type="ECO:0000256" key="2">
    <source>
        <dbReference type="ARBA" id="ARBA00023125"/>
    </source>
</evidence>
<dbReference type="RefSeq" id="WP_005639740.1">
    <property type="nucleotide sequence ID" value="NZ_BAABYG010000001.1"/>
</dbReference>
<keyword evidence="3" id="KW-0804">Transcription</keyword>
<dbReference type="Proteomes" id="UP000286260">
    <property type="component" value="Unassembled WGS sequence"/>
</dbReference>
<dbReference type="STRING" id="46503.ERS852463_02568"/>
<evidence type="ECO:0000313" key="6">
    <source>
        <dbReference type="EMBL" id="MTU67856.1"/>
    </source>
</evidence>
<dbReference type="InterPro" id="IPR018060">
    <property type="entry name" value="HTH_AraC"/>
</dbReference>
<keyword evidence="1" id="KW-0805">Transcription regulation</keyword>
<dbReference type="Gene3D" id="1.10.10.60">
    <property type="entry name" value="Homeodomain-like"/>
    <property type="match status" value="1"/>
</dbReference>
<evidence type="ECO:0000256" key="1">
    <source>
        <dbReference type="ARBA" id="ARBA00023015"/>
    </source>
</evidence>
<dbReference type="OrthoDB" id="9779074at2"/>
<dbReference type="EMBL" id="QSII01000002">
    <property type="protein sequence ID" value="RHC89420.1"/>
    <property type="molecule type" value="Genomic_DNA"/>
</dbReference>